<dbReference type="AlphaFoldDB" id="A0A974NRR4"/>
<feature type="chain" id="PRO_5038371718" evidence="3">
    <location>
        <begin position="29"/>
        <end position="243"/>
    </location>
</feature>
<keyword evidence="2" id="KW-0812">Transmembrane</keyword>
<evidence type="ECO:0000256" key="1">
    <source>
        <dbReference type="SAM" id="MobiDB-lite"/>
    </source>
</evidence>
<keyword evidence="6" id="KW-1185">Reference proteome</keyword>
<evidence type="ECO:0000256" key="3">
    <source>
        <dbReference type="SAM" id="SignalP"/>
    </source>
</evidence>
<dbReference type="PANTHER" id="PTHR30373:SF2">
    <property type="entry name" value="UPF0603 PROTEIN YGCG"/>
    <property type="match status" value="1"/>
</dbReference>
<feature type="region of interest" description="Disordered" evidence="1">
    <location>
        <begin position="219"/>
        <end position="243"/>
    </location>
</feature>
<evidence type="ECO:0000259" key="4">
    <source>
        <dbReference type="Pfam" id="PF04536"/>
    </source>
</evidence>
<keyword evidence="3" id="KW-0732">Signal</keyword>
<dbReference type="Pfam" id="PF04536">
    <property type="entry name" value="TPM_phosphatase"/>
    <property type="match status" value="1"/>
</dbReference>
<accession>A0A974NRR4</accession>
<dbReference type="Proteomes" id="UP000595254">
    <property type="component" value="Chromosome"/>
</dbReference>
<feature type="transmembrane region" description="Helical" evidence="2">
    <location>
        <begin position="185"/>
        <end position="211"/>
    </location>
</feature>
<dbReference type="Gene3D" id="3.10.310.50">
    <property type="match status" value="1"/>
</dbReference>
<feature type="domain" description="TPM" evidence="4">
    <location>
        <begin position="39"/>
        <end position="162"/>
    </location>
</feature>
<keyword evidence="2" id="KW-0472">Membrane</keyword>
<dbReference type="PANTHER" id="PTHR30373">
    <property type="entry name" value="UPF0603 PROTEIN YGCG"/>
    <property type="match status" value="1"/>
</dbReference>
<gene>
    <name evidence="5" type="ORF">I6J18_10495</name>
</gene>
<dbReference type="InterPro" id="IPR007621">
    <property type="entry name" value="TPM_dom"/>
</dbReference>
<organism evidence="5 6">
    <name type="scientific">Peribacillus psychrosaccharolyticus</name>
    <name type="common">Bacillus psychrosaccharolyticus</name>
    <dbReference type="NCBI Taxonomy" id="1407"/>
    <lineage>
        <taxon>Bacteria</taxon>
        <taxon>Bacillati</taxon>
        <taxon>Bacillota</taxon>
        <taxon>Bacilli</taxon>
        <taxon>Bacillales</taxon>
        <taxon>Bacillaceae</taxon>
        <taxon>Peribacillus</taxon>
    </lineage>
</organism>
<dbReference type="KEGG" id="ppsr:I6J18_10495"/>
<dbReference type="EMBL" id="CP068053">
    <property type="protein sequence ID" value="QQT02626.1"/>
    <property type="molecule type" value="Genomic_DNA"/>
</dbReference>
<evidence type="ECO:0000313" key="6">
    <source>
        <dbReference type="Proteomes" id="UP000595254"/>
    </source>
</evidence>
<evidence type="ECO:0000313" key="5">
    <source>
        <dbReference type="EMBL" id="QQT02626.1"/>
    </source>
</evidence>
<keyword evidence="2" id="KW-1133">Transmembrane helix</keyword>
<protein>
    <submittedName>
        <fullName evidence="5">TPM domain-containing protein</fullName>
    </submittedName>
</protein>
<reference evidence="5 6" key="1">
    <citation type="submission" date="2021-01" db="EMBL/GenBank/DDBJ databases">
        <title>FDA dAtabase for Regulatory Grade micrObial Sequences (FDA-ARGOS): Supporting development and validation of Infectious Disease Dx tests.</title>
        <authorList>
            <person name="Nelson B."/>
            <person name="Plummer A."/>
            <person name="Tallon L."/>
            <person name="Sadzewicz L."/>
            <person name="Zhao X."/>
            <person name="Boylan J."/>
            <person name="Ott S."/>
            <person name="Bowen H."/>
            <person name="Vavikolanu K."/>
            <person name="Mehta A."/>
            <person name="Aluvathingal J."/>
            <person name="Nadendla S."/>
            <person name="Myers T."/>
            <person name="Yan Y."/>
            <person name="Sichtig H."/>
        </authorList>
    </citation>
    <scope>NUCLEOTIDE SEQUENCE [LARGE SCALE GENOMIC DNA]</scope>
    <source>
        <strain evidence="5 6">FDAARGOS_1161</strain>
    </source>
</reference>
<name>A0A974NRR4_PERPY</name>
<sequence length="243" mass="25815">MVRKVTSLFLLITSFCFLYGLTNVHAEAAIPDPIGDIYVQDFANVLSEEEETKLQAVGRGLDDQTSTQVSVLTVASLEGTDIETFANEAFRKYKLGNAEKNNGVLLVLALKEKEIRIETGYGLEGVLPDGKAGRILDEYAIPYLKNNQPGKAVTETYQMITKTVSGEYKADEKPTAEAKSPIPGWLMIIIIVALVFLDIKFFGGALSYTILSMLSRRGGGGGSGGPRGGGGGSAGGGGAGRGW</sequence>
<evidence type="ECO:0000256" key="2">
    <source>
        <dbReference type="SAM" id="Phobius"/>
    </source>
</evidence>
<feature type="signal peptide" evidence="3">
    <location>
        <begin position="1"/>
        <end position="28"/>
    </location>
</feature>
<proteinExistence type="predicted"/>